<dbReference type="RefSeq" id="XP_011388035.1">
    <property type="nucleotide sequence ID" value="XM_011389733.1"/>
</dbReference>
<organism evidence="1 2">
    <name type="scientific">Mycosarcoma maydis</name>
    <name type="common">Corn smut fungus</name>
    <name type="synonym">Ustilago maydis</name>
    <dbReference type="NCBI Taxonomy" id="5270"/>
    <lineage>
        <taxon>Eukaryota</taxon>
        <taxon>Fungi</taxon>
        <taxon>Dikarya</taxon>
        <taxon>Basidiomycota</taxon>
        <taxon>Ustilaginomycotina</taxon>
        <taxon>Ustilaginomycetes</taxon>
        <taxon>Ustilaginales</taxon>
        <taxon>Ustilaginaceae</taxon>
        <taxon>Mycosarcoma</taxon>
    </lineage>
</organism>
<sequence length="111" mass="12288">MAVPQLLSMPPTASLMQMLDDYGLQLDTASVQPAMHRPKPGPNSRSHCARIAPCALRNLCLWSEKCLGRTREATRSTESGTIHDSLRIITVRGLQLDENHECIVDRLLPLA</sequence>
<dbReference type="AlphaFoldDB" id="A0A0D1CWN4"/>
<dbReference type="EMBL" id="CM003142">
    <property type="protein sequence ID" value="KIS70813.1"/>
    <property type="molecule type" value="Genomic_DNA"/>
</dbReference>
<dbReference type="KEGG" id="uma:UMAG_11376"/>
<proteinExistence type="predicted"/>
<accession>A0A0D1CWN4</accession>
<keyword evidence="2" id="KW-1185">Reference proteome</keyword>
<dbReference type="Proteomes" id="UP000000561">
    <property type="component" value="Chromosome 3"/>
</dbReference>
<evidence type="ECO:0000313" key="1">
    <source>
        <dbReference type="EMBL" id="KIS70813.1"/>
    </source>
</evidence>
<reference evidence="1 2" key="1">
    <citation type="journal article" date="2006" name="Nature">
        <title>Insights from the genome of the biotrophic fungal plant pathogen Ustilago maydis.</title>
        <authorList>
            <person name="Kamper J."/>
            <person name="Kahmann R."/>
            <person name="Bolker M."/>
            <person name="Ma L.J."/>
            <person name="Brefort T."/>
            <person name="Saville B.J."/>
            <person name="Banuett F."/>
            <person name="Kronstad J.W."/>
            <person name="Gold S.E."/>
            <person name="Muller O."/>
            <person name="Perlin M.H."/>
            <person name="Wosten H.A."/>
            <person name="de Vries R."/>
            <person name="Ruiz-Herrera J."/>
            <person name="Reynaga-Pena C.G."/>
            <person name="Snetselaar K."/>
            <person name="McCann M."/>
            <person name="Perez-Martin J."/>
            <person name="Feldbrugge M."/>
            <person name="Basse C.W."/>
            <person name="Steinberg G."/>
            <person name="Ibeas J.I."/>
            <person name="Holloman W."/>
            <person name="Guzman P."/>
            <person name="Farman M."/>
            <person name="Stajich J.E."/>
            <person name="Sentandreu R."/>
            <person name="Gonzalez-Prieto J.M."/>
            <person name="Kennell J.C."/>
            <person name="Molina L."/>
            <person name="Schirawski J."/>
            <person name="Mendoza-Mendoza A."/>
            <person name="Greilinger D."/>
            <person name="Munch K."/>
            <person name="Rossel N."/>
            <person name="Scherer M."/>
            <person name="Vranes M."/>
            <person name="Ladendorf O."/>
            <person name="Vincon V."/>
            <person name="Fuchs U."/>
            <person name="Sandrock B."/>
            <person name="Meng S."/>
            <person name="Ho E.C."/>
            <person name="Cahill M.J."/>
            <person name="Boyce K.J."/>
            <person name="Klose J."/>
            <person name="Klosterman S.J."/>
            <person name="Deelstra H.J."/>
            <person name="Ortiz-Castellanos L."/>
            <person name="Li W."/>
            <person name="Sanchez-Alonso P."/>
            <person name="Schreier P.H."/>
            <person name="Hauser-Hahn I."/>
            <person name="Vaupel M."/>
            <person name="Koopmann E."/>
            <person name="Friedrich G."/>
            <person name="Voss H."/>
            <person name="Schluter T."/>
            <person name="Margolis J."/>
            <person name="Platt D."/>
            <person name="Swimmer C."/>
            <person name="Gnirke A."/>
            <person name="Chen F."/>
            <person name="Vysotskaia V."/>
            <person name="Mannhaupt G."/>
            <person name="Guldener U."/>
            <person name="Munsterkotter M."/>
            <person name="Haase D."/>
            <person name="Oesterheld M."/>
            <person name="Mewes H.W."/>
            <person name="Mauceli E.W."/>
            <person name="DeCaprio D."/>
            <person name="Wade C.M."/>
            <person name="Butler J."/>
            <person name="Young S."/>
            <person name="Jaffe D.B."/>
            <person name="Calvo S."/>
            <person name="Nusbaum C."/>
            <person name="Galagan J."/>
            <person name="Birren B.W."/>
        </authorList>
    </citation>
    <scope>NUCLEOTIDE SEQUENCE [LARGE SCALE GENOMIC DNA]</scope>
    <source>
        <strain evidence="2">DSM 14603 / FGSC 9021 / UM521</strain>
    </source>
</reference>
<gene>
    <name evidence="1" type="ORF">UMAG_11376</name>
</gene>
<dbReference type="InParanoid" id="A0A0D1CWN4"/>
<name>A0A0D1CWN4_MYCMD</name>
<dbReference type="GeneID" id="23567268"/>
<evidence type="ECO:0000313" key="2">
    <source>
        <dbReference type="Proteomes" id="UP000000561"/>
    </source>
</evidence>
<dbReference type="VEuPathDB" id="FungiDB:UMAG_11376"/>
<protein>
    <submittedName>
        <fullName evidence="1">Uncharacterized protein</fullName>
    </submittedName>
</protein>